<gene>
    <name evidence="2" type="ORF">B0T25DRAFT_145414</name>
</gene>
<feature type="compositionally biased region" description="Basic and acidic residues" evidence="1">
    <location>
        <begin position="124"/>
        <end position="139"/>
    </location>
</feature>
<reference evidence="2" key="2">
    <citation type="submission" date="2023-06" db="EMBL/GenBank/DDBJ databases">
        <authorList>
            <consortium name="Lawrence Berkeley National Laboratory"/>
            <person name="Haridas S."/>
            <person name="Hensen N."/>
            <person name="Bonometti L."/>
            <person name="Westerberg I."/>
            <person name="Brannstrom I.O."/>
            <person name="Guillou S."/>
            <person name="Cros-Aarteil S."/>
            <person name="Calhoun S."/>
            <person name="Kuo A."/>
            <person name="Mondo S."/>
            <person name="Pangilinan J."/>
            <person name="Riley R."/>
            <person name="Labutti K."/>
            <person name="Andreopoulos B."/>
            <person name="Lipzen A."/>
            <person name="Chen C."/>
            <person name="Yanf M."/>
            <person name="Daum C."/>
            <person name="Ng V."/>
            <person name="Clum A."/>
            <person name="Steindorff A."/>
            <person name="Ohm R."/>
            <person name="Martin F."/>
            <person name="Silar P."/>
            <person name="Natvig D."/>
            <person name="Lalanne C."/>
            <person name="Gautier V."/>
            <person name="Ament-Velasquez S.L."/>
            <person name="Kruys A."/>
            <person name="Hutchinson M.I."/>
            <person name="Powell A.J."/>
            <person name="Barry K."/>
            <person name="Miller A.N."/>
            <person name="Grigoriev I.V."/>
            <person name="Debuchy R."/>
            <person name="Gladieux P."/>
            <person name="Thoren M.H."/>
            <person name="Johannesson H."/>
        </authorList>
    </citation>
    <scope>NUCLEOTIDE SEQUENCE</scope>
    <source>
        <strain evidence="2">CBS 955.72</strain>
    </source>
</reference>
<feature type="region of interest" description="Disordered" evidence="1">
    <location>
        <begin position="105"/>
        <end position="139"/>
    </location>
</feature>
<accession>A0AAJ0HLF1</accession>
<comment type="caution">
    <text evidence="2">The sequence shown here is derived from an EMBL/GenBank/DDBJ whole genome shotgun (WGS) entry which is preliminary data.</text>
</comment>
<evidence type="ECO:0000313" key="3">
    <source>
        <dbReference type="Proteomes" id="UP001275084"/>
    </source>
</evidence>
<organism evidence="2 3">
    <name type="scientific">Lasiosphaeria hispida</name>
    <dbReference type="NCBI Taxonomy" id="260671"/>
    <lineage>
        <taxon>Eukaryota</taxon>
        <taxon>Fungi</taxon>
        <taxon>Dikarya</taxon>
        <taxon>Ascomycota</taxon>
        <taxon>Pezizomycotina</taxon>
        <taxon>Sordariomycetes</taxon>
        <taxon>Sordariomycetidae</taxon>
        <taxon>Sordariales</taxon>
        <taxon>Lasiosphaeriaceae</taxon>
        <taxon>Lasiosphaeria</taxon>
    </lineage>
</organism>
<protein>
    <submittedName>
        <fullName evidence="2">Uncharacterized protein</fullName>
    </submittedName>
</protein>
<name>A0AAJ0HLF1_9PEZI</name>
<dbReference type="AlphaFoldDB" id="A0AAJ0HLF1"/>
<dbReference type="EMBL" id="JAUIQD010000003">
    <property type="protein sequence ID" value="KAK3357047.1"/>
    <property type="molecule type" value="Genomic_DNA"/>
</dbReference>
<evidence type="ECO:0000256" key="1">
    <source>
        <dbReference type="SAM" id="MobiDB-lite"/>
    </source>
</evidence>
<keyword evidence="3" id="KW-1185">Reference proteome</keyword>
<evidence type="ECO:0000313" key="2">
    <source>
        <dbReference type="EMBL" id="KAK3357047.1"/>
    </source>
</evidence>
<sequence length="153" mass="17597">MTQLIIGIDLEYRQNKGKEASIIVWRPEDVEKDGEMLLKAVETEEGGIFRAVDGSLANGDKILRIGLKDFGNRYDCPGIDNISGEITVSFSQLYDIVQESDIIEERRDGEQANSGYPTRKYWKRDRTPPERLSSLDRKRFKAEKEEVNKRLND</sequence>
<dbReference type="Proteomes" id="UP001275084">
    <property type="component" value="Unassembled WGS sequence"/>
</dbReference>
<proteinExistence type="predicted"/>
<reference evidence="2" key="1">
    <citation type="journal article" date="2023" name="Mol. Phylogenet. Evol.">
        <title>Genome-scale phylogeny and comparative genomics of the fungal order Sordariales.</title>
        <authorList>
            <person name="Hensen N."/>
            <person name="Bonometti L."/>
            <person name="Westerberg I."/>
            <person name="Brannstrom I.O."/>
            <person name="Guillou S."/>
            <person name="Cros-Aarteil S."/>
            <person name="Calhoun S."/>
            <person name="Haridas S."/>
            <person name="Kuo A."/>
            <person name="Mondo S."/>
            <person name="Pangilinan J."/>
            <person name="Riley R."/>
            <person name="LaButti K."/>
            <person name="Andreopoulos B."/>
            <person name="Lipzen A."/>
            <person name="Chen C."/>
            <person name="Yan M."/>
            <person name="Daum C."/>
            <person name="Ng V."/>
            <person name="Clum A."/>
            <person name="Steindorff A."/>
            <person name="Ohm R.A."/>
            <person name="Martin F."/>
            <person name="Silar P."/>
            <person name="Natvig D.O."/>
            <person name="Lalanne C."/>
            <person name="Gautier V."/>
            <person name="Ament-Velasquez S.L."/>
            <person name="Kruys A."/>
            <person name="Hutchinson M.I."/>
            <person name="Powell A.J."/>
            <person name="Barry K."/>
            <person name="Miller A.N."/>
            <person name="Grigoriev I.V."/>
            <person name="Debuchy R."/>
            <person name="Gladieux P."/>
            <person name="Hiltunen Thoren M."/>
            <person name="Johannesson H."/>
        </authorList>
    </citation>
    <scope>NUCLEOTIDE SEQUENCE</scope>
    <source>
        <strain evidence="2">CBS 955.72</strain>
    </source>
</reference>